<dbReference type="CDD" id="cd11304">
    <property type="entry name" value="Cadherin_repeat"/>
    <property type="match status" value="4"/>
</dbReference>
<keyword evidence="12 15" id="KW-0472">Membrane</keyword>
<dbReference type="GO" id="GO:0045296">
    <property type="term" value="F:cadherin binding"/>
    <property type="evidence" value="ECO:0007669"/>
    <property type="project" value="TreeGrafter"/>
</dbReference>
<evidence type="ECO:0000256" key="13">
    <source>
        <dbReference type="ARBA" id="ARBA00023180"/>
    </source>
</evidence>
<dbReference type="GO" id="GO:0044331">
    <property type="term" value="P:cell-cell adhesion mediated by cadherin"/>
    <property type="evidence" value="ECO:0007669"/>
    <property type="project" value="TreeGrafter"/>
</dbReference>
<dbReference type="FunFam" id="2.60.40.60:FF:000095">
    <property type="entry name" value="Cadherin 13"/>
    <property type="match status" value="1"/>
</dbReference>
<feature type="transmembrane region" description="Helical" evidence="15">
    <location>
        <begin position="549"/>
        <end position="573"/>
    </location>
</feature>
<feature type="signal peptide" evidence="16">
    <location>
        <begin position="1"/>
        <end position="18"/>
    </location>
</feature>
<evidence type="ECO:0000256" key="10">
    <source>
        <dbReference type="ARBA" id="ARBA00022889"/>
    </source>
</evidence>
<dbReference type="InterPro" id="IPR020894">
    <property type="entry name" value="Cadherin_CS"/>
</dbReference>
<evidence type="ECO:0000256" key="15">
    <source>
        <dbReference type="SAM" id="Phobius"/>
    </source>
</evidence>
<dbReference type="SMART" id="SM00112">
    <property type="entry name" value="CA"/>
    <property type="match status" value="4"/>
</dbReference>
<dbReference type="GO" id="GO:0000902">
    <property type="term" value="P:cell morphogenesis"/>
    <property type="evidence" value="ECO:0007669"/>
    <property type="project" value="TreeGrafter"/>
</dbReference>
<dbReference type="EMBL" id="JAULUE010002047">
    <property type="protein sequence ID" value="KAK5912962.1"/>
    <property type="molecule type" value="Genomic_DNA"/>
</dbReference>
<evidence type="ECO:0000256" key="11">
    <source>
        <dbReference type="ARBA" id="ARBA00022989"/>
    </source>
</evidence>
<evidence type="ECO:0000256" key="12">
    <source>
        <dbReference type="ARBA" id="ARBA00023136"/>
    </source>
</evidence>
<dbReference type="PRINTS" id="PR00205">
    <property type="entry name" value="CADHERIN"/>
</dbReference>
<evidence type="ECO:0000313" key="19">
    <source>
        <dbReference type="Proteomes" id="UP001335648"/>
    </source>
</evidence>
<evidence type="ECO:0000256" key="1">
    <source>
        <dbReference type="ARBA" id="ARBA00004251"/>
    </source>
</evidence>
<dbReference type="PANTHER" id="PTHR24027">
    <property type="entry name" value="CADHERIN-23"/>
    <property type="match status" value="1"/>
</dbReference>
<protein>
    <recommendedName>
        <fullName evidence="17">Cadherin domain-containing protein</fullName>
    </recommendedName>
</protein>
<evidence type="ECO:0000256" key="4">
    <source>
        <dbReference type="ARBA" id="ARBA00022490"/>
    </source>
</evidence>
<dbReference type="AlphaFoldDB" id="A0AAN8CZP0"/>
<keyword evidence="11 15" id="KW-1133">Transmembrane helix</keyword>
<evidence type="ECO:0000256" key="5">
    <source>
        <dbReference type="ARBA" id="ARBA00022692"/>
    </source>
</evidence>
<dbReference type="FunFam" id="2.60.40.60:FF:000011">
    <property type="entry name" value="Cadherin 1"/>
    <property type="match status" value="1"/>
</dbReference>
<dbReference type="GO" id="GO:0007156">
    <property type="term" value="P:homophilic cell adhesion via plasma membrane adhesion molecules"/>
    <property type="evidence" value="ECO:0007669"/>
    <property type="project" value="InterPro"/>
</dbReference>
<evidence type="ECO:0000259" key="17">
    <source>
        <dbReference type="PROSITE" id="PS50268"/>
    </source>
</evidence>
<dbReference type="GO" id="GO:0060027">
    <property type="term" value="P:convergent extension involved in gastrulation"/>
    <property type="evidence" value="ECO:0007669"/>
    <property type="project" value="UniProtKB-ARBA"/>
</dbReference>
<comment type="subcellular location">
    <subcellularLocation>
        <location evidence="1">Cell membrane</location>
        <topology evidence="1">Single-pass type I membrane protein</topology>
    </subcellularLocation>
    <subcellularLocation>
        <location evidence="2">Cytoplasm</location>
    </subcellularLocation>
</comment>
<evidence type="ECO:0000256" key="3">
    <source>
        <dbReference type="ARBA" id="ARBA00022475"/>
    </source>
</evidence>
<keyword evidence="13" id="KW-0325">Glycoprotein</keyword>
<reference evidence="18 19" key="1">
    <citation type="journal article" date="2023" name="Mol. Biol. Evol.">
        <title>Genomics of Secondarily Temperate Adaptation in the Only Non-Antarctic Icefish.</title>
        <authorList>
            <person name="Rivera-Colon A.G."/>
            <person name="Rayamajhi N."/>
            <person name="Minhas B.F."/>
            <person name="Madrigal G."/>
            <person name="Bilyk K.T."/>
            <person name="Yoon V."/>
            <person name="Hune M."/>
            <person name="Gregory S."/>
            <person name="Cheng C.H.C."/>
            <person name="Catchen J.M."/>
        </authorList>
    </citation>
    <scope>NUCLEOTIDE SEQUENCE [LARGE SCALE GENOMIC DNA]</scope>
    <source>
        <strain evidence="18">JC2023a</strain>
    </source>
</reference>
<dbReference type="GO" id="GO:0005737">
    <property type="term" value="C:cytoplasm"/>
    <property type="evidence" value="ECO:0007669"/>
    <property type="project" value="UniProtKB-SubCell"/>
</dbReference>
<sequence length="765" mass="85073">MLFFFFFFLVYYLSSAACSELLSRHRRSWIIDSFTIEEGHPGPFPYVLGKITIDRDYQVRFDLYGEGMDEEPKGVLTIDKESGTLYVNRAVDYEEKTVLKLRFEAMKTDSSIDTKLGVEIGISDINDNPPRFQRDLFEISVDEDATQGSHVQTMVAYDKDERGTPNSTFHYEIKSVSPNHPDTEFTIDSQSGTMSFKGCLDHEVAEMFTVVVEAKDHGDVVSLSSSSTVIIHVQDGNNHLPAISGQTGSGKVKEHEIGTSPLRLHTTDKDTPSSAAWRAKYTIQGDEGVHFKIETDPDTNDGILTVVKPLDFEEEALRELTISVENEVPYFSCKVKERPPSGLWKVETSKGDVPPPDTVKVSIEVEDVNDPPVFSVSVKEVALEENAPIGTWVEKVTAVEPDSRDFVYKVGSDPAGWVTVDPQTGDITTVGTPDRESPHVSDGFYTILLHALDDGVPPMTGTATLNIHVTDQNDNVPQPTVDFVDVCVSDGASSTNISAFDLDDYPYAGPFTFELLGDVKGKWKLNPSNGYTAGLVKEPDTPKAPPQQLLPGALAIVFASLLLIMCLLPMAVFMTCRKEFAPLQPSDSSGDTLMPSNIECPGTDCKVVVPDNIEAWFTEETHRDPSNWGGQHHGIKHRHFSKEMEQNEHLVLKDMSHIYNENWNQTSLMANGHHHTHQREEASTMNFHAALQALLHQRLSSLQGKEADLLDYEPHFYAEEGDFDVLSELENIILPDKDSYQKALNNLGPKFKQLASICKPPHIQN</sequence>
<dbReference type="GO" id="GO:0016342">
    <property type="term" value="C:catenin complex"/>
    <property type="evidence" value="ECO:0007669"/>
    <property type="project" value="TreeGrafter"/>
</dbReference>
<dbReference type="Proteomes" id="UP001335648">
    <property type="component" value="Unassembled WGS sequence"/>
</dbReference>
<feature type="domain" description="Cadherin" evidence="17">
    <location>
        <begin position="133"/>
        <end position="243"/>
    </location>
</feature>
<accession>A0AAN8CZP0</accession>
<dbReference type="Gene3D" id="2.60.40.60">
    <property type="entry name" value="Cadherins"/>
    <property type="match status" value="5"/>
</dbReference>
<evidence type="ECO:0000313" key="18">
    <source>
        <dbReference type="EMBL" id="KAK5912962.1"/>
    </source>
</evidence>
<keyword evidence="5 15" id="KW-0812">Transmembrane</keyword>
<dbReference type="InterPro" id="IPR002126">
    <property type="entry name" value="Cadherin-like_dom"/>
</dbReference>
<evidence type="ECO:0000256" key="2">
    <source>
        <dbReference type="ARBA" id="ARBA00004496"/>
    </source>
</evidence>
<dbReference type="PANTHER" id="PTHR24027:SF433">
    <property type="entry name" value="CADHERIN 27-RELATED"/>
    <property type="match status" value="1"/>
</dbReference>
<keyword evidence="4" id="KW-0963">Cytoplasm</keyword>
<dbReference type="InterPro" id="IPR039808">
    <property type="entry name" value="Cadherin"/>
</dbReference>
<gene>
    <name evidence="18" type="ORF">CesoFtcFv8_002789</name>
</gene>
<keyword evidence="3" id="KW-1003">Cell membrane</keyword>
<feature type="domain" description="Cadherin" evidence="17">
    <location>
        <begin position="54"/>
        <end position="132"/>
    </location>
</feature>
<keyword evidence="6" id="KW-0479">Metal-binding</keyword>
<evidence type="ECO:0000256" key="6">
    <source>
        <dbReference type="ARBA" id="ARBA00022723"/>
    </source>
</evidence>
<dbReference type="FunFam" id="2.60.40.60:FF:000019">
    <property type="entry name" value="Cadherin 2"/>
    <property type="match status" value="1"/>
</dbReference>
<organism evidence="18 19">
    <name type="scientific">Champsocephalus esox</name>
    <name type="common">pike icefish</name>
    <dbReference type="NCBI Taxonomy" id="159716"/>
    <lineage>
        <taxon>Eukaryota</taxon>
        <taxon>Metazoa</taxon>
        <taxon>Chordata</taxon>
        <taxon>Craniata</taxon>
        <taxon>Vertebrata</taxon>
        <taxon>Euteleostomi</taxon>
        <taxon>Actinopterygii</taxon>
        <taxon>Neopterygii</taxon>
        <taxon>Teleostei</taxon>
        <taxon>Neoteleostei</taxon>
        <taxon>Acanthomorphata</taxon>
        <taxon>Eupercaria</taxon>
        <taxon>Perciformes</taxon>
        <taxon>Notothenioidei</taxon>
        <taxon>Channichthyidae</taxon>
        <taxon>Champsocephalus</taxon>
    </lineage>
</organism>
<evidence type="ECO:0000256" key="14">
    <source>
        <dbReference type="PROSITE-ProRule" id="PRU00043"/>
    </source>
</evidence>
<proteinExistence type="predicted"/>
<dbReference type="PROSITE" id="PS50268">
    <property type="entry name" value="CADHERIN_2"/>
    <property type="match status" value="4"/>
</dbReference>
<keyword evidence="9 14" id="KW-0106">Calcium</keyword>
<evidence type="ECO:0000256" key="7">
    <source>
        <dbReference type="ARBA" id="ARBA00022729"/>
    </source>
</evidence>
<dbReference type="InterPro" id="IPR015919">
    <property type="entry name" value="Cadherin-like_sf"/>
</dbReference>
<dbReference type="GO" id="GO:0034332">
    <property type="term" value="P:adherens junction organization"/>
    <property type="evidence" value="ECO:0007669"/>
    <property type="project" value="TreeGrafter"/>
</dbReference>
<feature type="domain" description="Cadherin" evidence="17">
    <location>
        <begin position="258"/>
        <end position="374"/>
    </location>
</feature>
<evidence type="ECO:0000256" key="16">
    <source>
        <dbReference type="SAM" id="SignalP"/>
    </source>
</evidence>
<dbReference type="GO" id="GO:0016339">
    <property type="term" value="P:calcium-dependent cell-cell adhesion via plasma membrane cell adhesion molecules"/>
    <property type="evidence" value="ECO:0007669"/>
    <property type="project" value="TreeGrafter"/>
</dbReference>
<feature type="domain" description="Cadherin" evidence="17">
    <location>
        <begin position="375"/>
        <end position="481"/>
    </location>
</feature>
<keyword evidence="8" id="KW-0677">Repeat</keyword>
<keyword evidence="19" id="KW-1185">Reference proteome</keyword>
<dbReference type="PROSITE" id="PS00232">
    <property type="entry name" value="CADHERIN_1"/>
    <property type="match status" value="2"/>
</dbReference>
<dbReference type="GO" id="GO:0008013">
    <property type="term" value="F:beta-catenin binding"/>
    <property type="evidence" value="ECO:0007669"/>
    <property type="project" value="TreeGrafter"/>
</dbReference>
<dbReference type="GO" id="GO:0005912">
    <property type="term" value="C:adherens junction"/>
    <property type="evidence" value="ECO:0007669"/>
    <property type="project" value="TreeGrafter"/>
</dbReference>
<dbReference type="GO" id="GO:0007043">
    <property type="term" value="P:cell-cell junction assembly"/>
    <property type="evidence" value="ECO:0007669"/>
    <property type="project" value="TreeGrafter"/>
</dbReference>
<name>A0AAN8CZP0_9TELE</name>
<keyword evidence="10" id="KW-0130">Cell adhesion</keyword>
<dbReference type="FunFam" id="2.60.40.60:FF:000158">
    <property type="entry name" value="Dachsous cadherin-related 1"/>
    <property type="match status" value="1"/>
</dbReference>
<comment type="caution">
    <text evidence="18">The sequence shown here is derived from an EMBL/GenBank/DDBJ whole genome shotgun (WGS) entry which is preliminary data.</text>
</comment>
<dbReference type="GO" id="GO:0016477">
    <property type="term" value="P:cell migration"/>
    <property type="evidence" value="ECO:0007669"/>
    <property type="project" value="TreeGrafter"/>
</dbReference>
<feature type="chain" id="PRO_5042862267" description="Cadherin domain-containing protein" evidence="16">
    <location>
        <begin position="19"/>
        <end position="765"/>
    </location>
</feature>
<dbReference type="SUPFAM" id="SSF49313">
    <property type="entry name" value="Cadherin-like"/>
    <property type="match status" value="5"/>
</dbReference>
<dbReference type="Pfam" id="PF00028">
    <property type="entry name" value="Cadherin"/>
    <property type="match status" value="3"/>
</dbReference>
<evidence type="ECO:0000256" key="8">
    <source>
        <dbReference type="ARBA" id="ARBA00022737"/>
    </source>
</evidence>
<keyword evidence="7 16" id="KW-0732">Signal</keyword>
<evidence type="ECO:0000256" key="9">
    <source>
        <dbReference type="ARBA" id="ARBA00022837"/>
    </source>
</evidence>
<dbReference type="GO" id="GO:0005509">
    <property type="term" value="F:calcium ion binding"/>
    <property type="evidence" value="ECO:0007669"/>
    <property type="project" value="UniProtKB-UniRule"/>
</dbReference>